<organism evidence="1 2">
    <name type="scientific">Orbilia brochopaga</name>
    <dbReference type="NCBI Taxonomy" id="3140254"/>
    <lineage>
        <taxon>Eukaryota</taxon>
        <taxon>Fungi</taxon>
        <taxon>Dikarya</taxon>
        <taxon>Ascomycota</taxon>
        <taxon>Pezizomycotina</taxon>
        <taxon>Orbiliomycetes</taxon>
        <taxon>Orbiliales</taxon>
        <taxon>Orbiliaceae</taxon>
        <taxon>Orbilia</taxon>
    </lineage>
</organism>
<evidence type="ECO:0000313" key="1">
    <source>
        <dbReference type="EMBL" id="KAK6359006.1"/>
    </source>
</evidence>
<keyword evidence="2" id="KW-1185">Reference proteome</keyword>
<dbReference type="Proteomes" id="UP001375240">
    <property type="component" value="Unassembled WGS sequence"/>
</dbReference>
<evidence type="ECO:0000313" key="2">
    <source>
        <dbReference type="Proteomes" id="UP001375240"/>
    </source>
</evidence>
<protein>
    <submittedName>
        <fullName evidence="1">Uncharacterized protein</fullName>
    </submittedName>
</protein>
<gene>
    <name evidence="1" type="ORF">TWF696_000178</name>
</gene>
<accession>A0AAV9VD00</accession>
<name>A0AAV9VD00_9PEZI</name>
<reference evidence="1 2" key="1">
    <citation type="submission" date="2019-10" db="EMBL/GenBank/DDBJ databases">
        <authorList>
            <person name="Palmer J.M."/>
        </authorList>
    </citation>
    <scope>NUCLEOTIDE SEQUENCE [LARGE SCALE GENOMIC DNA]</scope>
    <source>
        <strain evidence="1 2">TWF696</strain>
    </source>
</reference>
<proteinExistence type="predicted"/>
<dbReference type="AlphaFoldDB" id="A0AAV9VD00"/>
<dbReference type="EMBL" id="JAVHNQ010000001">
    <property type="protein sequence ID" value="KAK6359006.1"/>
    <property type="molecule type" value="Genomic_DNA"/>
</dbReference>
<sequence>MSFADTLKSYEDKVRGILEKWEVDPIVFEGVEPALAQELSDLLSGPEFSEGRNTRMTYDVQRQKVAIRMSTFVQGCVLDFMTKAWLTWSLPPGSDDTFLTLGSPAYNCFLGEFAGTIKQPSYCVVPVGAIFPTLVIESGLKESYTDLCRDKDIWFKGSGGAVKVVMLIKAEQIDDKIIAFLEIWRAGSPTAKRIHLLPDLGGVNEEEDPFLTLGELYGDTEPPSDCSRNQELRLSLYRIRWALEMSRS</sequence>
<comment type="caution">
    <text evidence="1">The sequence shown here is derived from an EMBL/GenBank/DDBJ whole genome shotgun (WGS) entry which is preliminary data.</text>
</comment>